<dbReference type="PROSITE" id="PS00463">
    <property type="entry name" value="ZN2_CY6_FUNGAL_1"/>
    <property type="match status" value="1"/>
</dbReference>
<dbReference type="GO" id="GO:0003677">
    <property type="term" value="F:DNA binding"/>
    <property type="evidence" value="ECO:0007669"/>
    <property type="project" value="UniProtKB-KW"/>
</dbReference>
<keyword evidence="5" id="KW-1185">Reference proteome</keyword>
<feature type="compositionally biased region" description="Low complexity" evidence="2">
    <location>
        <begin position="62"/>
        <end position="85"/>
    </location>
</feature>
<keyword evidence="4" id="KW-0238">DNA-binding</keyword>
<feature type="region of interest" description="Disordered" evidence="2">
    <location>
        <begin position="48"/>
        <end position="96"/>
    </location>
</feature>
<dbReference type="Pfam" id="PF00172">
    <property type="entry name" value="Zn_clus"/>
    <property type="match status" value="1"/>
</dbReference>
<dbReference type="EMBL" id="JAQHRD010000001">
    <property type="protein sequence ID" value="KAJ6446576.1"/>
    <property type="molecule type" value="Genomic_DNA"/>
</dbReference>
<name>A0AB34G7R1_9HYPO</name>
<dbReference type="InterPro" id="IPR021858">
    <property type="entry name" value="Fun_TF"/>
</dbReference>
<accession>A0AB34G7R1</accession>
<dbReference type="Pfam" id="PF11951">
    <property type="entry name" value="Fungal_trans_2"/>
    <property type="match status" value="1"/>
</dbReference>
<dbReference type="PROSITE" id="PS50048">
    <property type="entry name" value="ZN2_CY6_FUNGAL_2"/>
    <property type="match status" value="1"/>
</dbReference>
<dbReference type="SMART" id="SM00066">
    <property type="entry name" value="GAL4"/>
    <property type="match status" value="1"/>
</dbReference>
<dbReference type="Gene3D" id="4.10.240.10">
    <property type="entry name" value="Zn(2)-C6 fungal-type DNA-binding domain"/>
    <property type="match status" value="1"/>
</dbReference>
<protein>
    <submittedName>
        <fullName evidence="4">Zn(2)-C6 fungal-type DNA-binding domain-containingprotein</fullName>
    </submittedName>
</protein>
<evidence type="ECO:0000256" key="1">
    <source>
        <dbReference type="ARBA" id="ARBA00023242"/>
    </source>
</evidence>
<proteinExistence type="predicted"/>
<evidence type="ECO:0000256" key="2">
    <source>
        <dbReference type="SAM" id="MobiDB-lite"/>
    </source>
</evidence>
<evidence type="ECO:0000313" key="4">
    <source>
        <dbReference type="EMBL" id="KAJ6446576.1"/>
    </source>
</evidence>
<sequence length="495" mass="54814">MVGVPRSTGCQLCRKRRVKCDEARPACGNCRKYGVECPGYERDIKFVSGKHQIRQRGKRGDGNNSSSLGSVASASASGSSSAGSLTPPSEASPPSVDDALVRALRPNRAEFISTIIATVRTDITQSDVSGFLSWVDLGRLGSRVVLDGAMSSLALHLVGKERADEDMIAYSRDVYGKSLVALQSSLRHETEWRSSETLCAAMLLCVFEQLFAGTSSADSWLAHAKGIGTLMKQRGPAAHATGWDASMLLAFRGVLIMCDMFFPQSDTCFLSLPEWKPVMRDAGRRLIHPPGQPDHVIHIADNFFACLAELPAILMPAYVLRESRAMGTVHEPEPAKLAALARRALRCRGHFVQWYKEFKTLSVMPEEVPTRDPTSPFASVLRYRVSWVGSMHMGYWASMLILQDALVQCRHWALDAEARARREELTSNILRSLETVGAGTMGPYRVGFAVRIAYEVASPEHQRWVLSLLDRFKKTYAATDRATYPEPRSEDEQWE</sequence>
<dbReference type="GO" id="GO:0008270">
    <property type="term" value="F:zinc ion binding"/>
    <property type="evidence" value="ECO:0007669"/>
    <property type="project" value="InterPro"/>
</dbReference>
<reference evidence="4" key="1">
    <citation type="submission" date="2023-01" db="EMBL/GenBank/DDBJ databases">
        <title>The growth and conidiation of Purpureocillium lavendulum are regulated by nitrogen source and histone H3K14 acetylation.</title>
        <authorList>
            <person name="Tang P."/>
            <person name="Han J."/>
            <person name="Zhang C."/>
            <person name="Tang P."/>
            <person name="Qi F."/>
            <person name="Zhang K."/>
            <person name="Liang L."/>
        </authorList>
    </citation>
    <scope>NUCLEOTIDE SEQUENCE</scope>
    <source>
        <strain evidence="4">YMF1.00683</strain>
    </source>
</reference>
<dbReference type="Proteomes" id="UP001163105">
    <property type="component" value="Unassembled WGS sequence"/>
</dbReference>
<dbReference type="InterPro" id="IPR036864">
    <property type="entry name" value="Zn2-C6_fun-type_DNA-bd_sf"/>
</dbReference>
<dbReference type="InterPro" id="IPR001138">
    <property type="entry name" value="Zn2Cys6_DnaBD"/>
</dbReference>
<dbReference type="CDD" id="cd00067">
    <property type="entry name" value="GAL4"/>
    <property type="match status" value="1"/>
</dbReference>
<comment type="caution">
    <text evidence="4">The sequence shown here is derived from an EMBL/GenBank/DDBJ whole genome shotgun (WGS) entry which is preliminary data.</text>
</comment>
<dbReference type="GO" id="GO:0000981">
    <property type="term" value="F:DNA-binding transcription factor activity, RNA polymerase II-specific"/>
    <property type="evidence" value="ECO:0007669"/>
    <property type="project" value="InterPro"/>
</dbReference>
<organism evidence="4 5">
    <name type="scientific">Purpureocillium lavendulum</name>
    <dbReference type="NCBI Taxonomy" id="1247861"/>
    <lineage>
        <taxon>Eukaryota</taxon>
        <taxon>Fungi</taxon>
        <taxon>Dikarya</taxon>
        <taxon>Ascomycota</taxon>
        <taxon>Pezizomycotina</taxon>
        <taxon>Sordariomycetes</taxon>
        <taxon>Hypocreomycetidae</taxon>
        <taxon>Hypocreales</taxon>
        <taxon>Ophiocordycipitaceae</taxon>
        <taxon>Purpureocillium</taxon>
    </lineage>
</organism>
<dbReference type="SUPFAM" id="SSF57701">
    <property type="entry name" value="Zn2/Cys6 DNA-binding domain"/>
    <property type="match status" value="1"/>
</dbReference>
<evidence type="ECO:0000313" key="5">
    <source>
        <dbReference type="Proteomes" id="UP001163105"/>
    </source>
</evidence>
<gene>
    <name evidence="4" type="ORF">O9K51_01349</name>
</gene>
<evidence type="ECO:0000259" key="3">
    <source>
        <dbReference type="PROSITE" id="PS50048"/>
    </source>
</evidence>
<dbReference type="InterPro" id="IPR053178">
    <property type="entry name" value="Osmoadaptation_assoc"/>
</dbReference>
<feature type="domain" description="Zn(2)-C6 fungal-type" evidence="3">
    <location>
        <begin position="9"/>
        <end position="37"/>
    </location>
</feature>
<dbReference type="PANTHER" id="PTHR38111:SF5">
    <property type="entry name" value="TRANSCRIPTION FACTOR DOMAIN-CONTAINING PROTEIN"/>
    <property type="match status" value="1"/>
</dbReference>
<keyword evidence="1" id="KW-0539">Nucleus</keyword>
<dbReference type="AlphaFoldDB" id="A0AB34G7R1"/>
<dbReference type="PANTHER" id="PTHR38111">
    <property type="entry name" value="ZN(2)-C6 FUNGAL-TYPE DOMAIN-CONTAINING PROTEIN-RELATED"/>
    <property type="match status" value="1"/>
</dbReference>